<dbReference type="SUPFAM" id="SSF158472">
    <property type="entry name" value="HAMP domain-like"/>
    <property type="match status" value="1"/>
</dbReference>
<feature type="domain" description="HAMP" evidence="14">
    <location>
        <begin position="113"/>
        <end position="166"/>
    </location>
</feature>
<comment type="subcellular location">
    <subcellularLocation>
        <location evidence="3">Cell membrane</location>
    </subcellularLocation>
    <subcellularLocation>
        <location evidence="2">Membrane</location>
        <topology evidence="2">Multi-pass membrane protein</topology>
    </subcellularLocation>
</comment>
<dbReference type="Gene3D" id="1.10.287.130">
    <property type="match status" value="1"/>
</dbReference>
<dbReference type="SMART" id="SM00304">
    <property type="entry name" value="HAMP"/>
    <property type="match status" value="1"/>
</dbReference>
<evidence type="ECO:0000256" key="5">
    <source>
        <dbReference type="ARBA" id="ARBA00022553"/>
    </source>
</evidence>
<dbReference type="InterPro" id="IPR036097">
    <property type="entry name" value="HisK_dim/P_sf"/>
</dbReference>
<dbReference type="CDD" id="cd06225">
    <property type="entry name" value="HAMP"/>
    <property type="match status" value="1"/>
</dbReference>
<evidence type="ECO:0000256" key="10">
    <source>
        <dbReference type="ARBA" id="ARBA00023012"/>
    </source>
</evidence>
<gene>
    <name evidence="15" type="ORF">HCN51_49995</name>
</gene>
<dbReference type="InterPro" id="IPR050428">
    <property type="entry name" value="TCS_sensor_his_kinase"/>
</dbReference>
<dbReference type="Pfam" id="PF00672">
    <property type="entry name" value="HAMP"/>
    <property type="match status" value="1"/>
</dbReference>
<protein>
    <recommendedName>
        <fullName evidence="4">histidine kinase</fullName>
        <ecNumber evidence="4">2.7.13.3</ecNumber>
    </recommendedName>
</protein>
<dbReference type="InterPro" id="IPR003660">
    <property type="entry name" value="HAMP_dom"/>
</dbReference>
<dbReference type="PANTHER" id="PTHR45436:SF15">
    <property type="entry name" value="SENSOR HISTIDINE KINASE CUSS"/>
    <property type="match status" value="1"/>
</dbReference>
<dbReference type="PRINTS" id="PR00344">
    <property type="entry name" value="BCTRLSENSOR"/>
</dbReference>
<comment type="caution">
    <text evidence="15">The sequence shown here is derived from an EMBL/GenBank/DDBJ whole genome shotgun (WGS) entry which is preliminary data.</text>
</comment>
<keyword evidence="10" id="KW-0902">Two-component regulatory system</keyword>
<keyword evidence="9 12" id="KW-1133">Transmembrane helix</keyword>
<evidence type="ECO:0000256" key="1">
    <source>
        <dbReference type="ARBA" id="ARBA00000085"/>
    </source>
</evidence>
<dbReference type="PROSITE" id="PS50109">
    <property type="entry name" value="HIS_KIN"/>
    <property type="match status" value="1"/>
</dbReference>
<keyword evidence="6" id="KW-0808">Transferase</keyword>
<comment type="catalytic activity">
    <reaction evidence="1">
        <text>ATP + protein L-histidine = ADP + protein N-phospho-L-histidine.</text>
        <dbReference type="EC" id="2.7.13.3"/>
    </reaction>
</comment>
<name>A0ABX1BIB3_9ACTN</name>
<evidence type="ECO:0000313" key="16">
    <source>
        <dbReference type="Proteomes" id="UP000696294"/>
    </source>
</evidence>
<dbReference type="Gene3D" id="6.10.340.10">
    <property type="match status" value="1"/>
</dbReference>
<keyword evidence="7 12" id="KW-0812">Transmembrane</keyword>
<dbReference type="InterPro" id="IPR005467">
    <property type="entry name" value="His_kinase_dom"/>
</dbReference>
<dbReference type="SMART" id="SM00387">
    <property type="entry name" value="HATPase_c"/>
    <property type="match status" value="1"/>
</dbReference>
<dbReference type="InterPro" id="IPR003594">
    <property type="entry name" value="HATPase_dom"/>
</dbReference>
<dbReference type="SMART" id="SM00388">
    <property type="entry name" value="HisKA"/>
    <property type="match status" value="1"/>
</dbReference>
<evidence type="ECO:0000256" key="8">
    <source>
        <dbReference type="ARBA" id="ARBA00022777"/>
    </source>
</evidence>
<evidence type="ECO:0000256" key="11">
    <source>
        <dbReference type="ARBA" id="ARBA00023136"/>
    </source>
</evidence>
<evidence type="ECO:0000313" key="15">
    <source>
        <dbReference type="EMBL" id="NJP97470.1"/>
    </source>
</evidence>
<dbReference type="SUPFAM" id="SSF47384">
    <property type="entry name" value="Homodimeric domain of signal transducing histidine kinase"/>
    <property type="match status" value="1"/>
</dbReference>
<dbReference type="CDD" id="cd00082">
    <property type="entry name" value="HisKA"/>
    <property type="match status" value="1"/>
</dbReference>
<dbReference type="Proteomes" id="UP000696294">
    <property type="component" value="Unassembled WGS sequence"/>
</dbReference>
<dbReference type="Gene3D" id="3.30.565.10">
    <property type="entry name" value="Histidine kinase-like ATPase, C-terminal domain"/>
    <property type="match status" value="1"/>
</dbReference>
<dbReference type="PANTHER" id="PTHR45436">
    <property type="entry name" value="SENSOR HISTIDINE KINASE YKOH"/>
    <property type="match status" value="1"/>
</dbReference>
<feature type="domain" description="Histidine kinase" evidence="13">
    <location>
        <begin position="174"/>
        <end position="388"/>
    </location>
</feature>
<feature type="transmembrane region" description="Helical" evidence="12">
    <location>
        <begin position="94"/>
        <end position="116"/>
    </location>
</feature>
<evidence type="ECO:0000259" key="14">
    <source>
        <dbReference type="PROSITE" id="PS50885"/>
    </source>
</evidence>
<keyword evidence="16" id="KW-1185">Reference proteome</keyword>
<dbReference type="Pfam" id="PF02518">
    <property type="entry name" value="HATPase_c"/>
    <property type="match status" value="1"/>
</dbReference>
<dbReference type="EMBL" id="JAATEP010000066">
    <property type="protein sequence ID" value="NJP97470.1"/>
    <property type="molecule type" value="Genomic_DNA"/>
</dbReference>
<dbReference type="InterPro" id="IPR004358">
    <property type="entry name" value="Sig_transdc_His_kin-like_C"/>
</dbReference>
<organism evidence="15 16">
    <name type="scientific">Nonomuraea composti</name>
    <dbReference type="NCBI Taxonomy" id="2720023"/>
    <lineage>
        <taxon>Bacteria</taxon>
        <taxon>Bacillati</taxon>
        <taxon>Actinomycetota</taxon>
        <taxon>Actinomycetes</taxon>
        <taxon>Streptosporangiales</taxon>
        <taxon>Streptosporangiaceae</taxon>
        <taxon>Nonomuraea</taxon>
    </lineage>
</organism>
<evidence type="ECO:0000256" key="12">
    <source>
        <dbReference type="SAM" id="Phobius"/>
    </source>
</evidence>
<proteinExistence type="predicted"/>
<sequence>MRLTLVYGVLFLLFGTGLVGITYAFVVHSTSALVSEGQNDLIAAAGSAPRGGRRLLEIPEGLTAEQVRAQAESLRTQATRRHEGELRSLLTQSAIALAILSVVSVVLGWIAAGRVLRPLRTITRSARRISATSLHERLALGGPDDELKELGDTFDDLLGRLEASFTAQRQFIANASHELRSPLTRQRTVVQVALTDPDAPAERLRAVCERVLVANEQQERLIEALLTLACGETGVDHHEVFDLAEITGRVLHTHRLEAYRQKICMDAVLLPAPASGSPHLVERLVTNLVDNAVRYNVPSGTVHVSTGKVGGHATLAVINTGPVVLETEIERLFQPFQRAGTARVGQDGGLGLGLSIVKAIATTHGARLDIRPQPQGGLHATVTFDSVAL</sequence>
<dbReference type="Pfam" id="PF00512">
    <property type="entry name" value="HisKA"/>
    <property type="match status" value="1"/>
</dbReference>
<evidence type="ECO:0000256" key="3">
    <source>
        <dbReference type="ARBA" id="ARBA00004236"/>
    </source>
</evidence>
<reference evidence="15 16" key="1">
    <citation type="submission" date="2020-03" db="EMBL/GenBank/DDBJ databases">
        <title>WGS of actinomycetes isolated from Thailand.</title>
        <authorList>
            <person name="Thawai C."/>
        </authorList>
    </citation>
    <scope>NUCLEOTIDE SEQUENCE [LARGE SCALE GENOMIC DNA]</scope>
    <source>
        <strain evidence="15 16">FMUSA5-5</strain>
    </source>
</reference>
<dbReference type="PROSITE" id="PS50885">
    <property type="entry name" value="HAMP"/>
    <property type="match status" value="1"/>
</dbReference>
<keyword evidence="8" id="KW-0418">Kinase</keyword>
<dbReference type="InterPro" id="IPR036890">
    <property type="entry name" value="HATPase_C_sf"/>
</dbReference>
<dbReference type="SUPFAM" id="SSF55874">
    <property type="entry name" value="ATPase domain of HSP90 chaperone/DNA topoisomerase II/histidine kinase"/>
    <property type="match status" value="1"/>
</dbReference>
<keyword evidence="5" id="KW-0597">Phosphoprotein</keyword>
<dbReference type="EC" id="2.7.13.3" evidence="4"/>
<keyword evidence="11 12" id="KW-0472">Membrane</keyword>
<evidence type="ECO:0000256" key="7">
    <source>
        <dbReference type="ARBA" id="ARBA00022692"/>
    </source>
</evidence>
<evidence type="ECO:0000256" key="4">
    <source>
        <dbReference type="ARBA" id="ARBA00012438"/>
    </source>
</evidence>
<dbReference type="InterPro" id="IPR003661">
    <property type="entry name" value="HisK_dim/P_dom"/>
</dbReference>
<evidence type="ECO:0000259" key="13">
    <source>
        <dbReference type="PROSITE" id="PS50109"/>
    </source>
</evidence>
<accession>A0ABX1BIB3</accession>
<evidence type="ECO:0000256" key="9">
    <source>
        <dbReference type="ARBA" id="ARBA00022989"/>
    </source>
</evidence>
<evidence type="ECO:0000256" key="2">
    <source>
        <dbReference type="ARBA" id="ARBA00004141"/>
    </source>
</evidence>
<evidence type="ECO:0000256" key="6">
    <source>
        <dbReference type="ARBA" id="ARBA00022679"/>
    </source>
</evidence>
<dbReference type="RefSeq" id="WP_168019650.1">
    <property type="nucleotide sequence ID" value="NZ_JAATEP010000066.1"/>
</dbReference>